<proteinExistence type="predicted"/>
<dbReference type="RefSeq" id="WP_082387956.1">
    <property type="nucleotide sequence ID" value="NZ_CP090006.1"/>
</dbReference>
<dbReference type="EMBL" id="JACWEZ010000004">
    <property type="protein sequence ID" value="MBD1222792.1"/>
    <property type="molecule type" value="Genomic_DNA"/>
</dbReference>
<name>A0ABR7VLJ3_VIRHA</name>
<evidence type="ECO:0000313" key="1">
    <source>
        <dbReference type="EMBL" id="MBD1222792.1"/>
    </source>
</evidence>
<protein>
    <submittedName>
        <fullName evidence="1">ComGF family competence protein</fullName>
    </submittedName>
</protein>
<dbReference type="InterPro" id="IPR016977">
    <property type="entry name" value="ComGF"/>
</dbReference>
<reference evidence="1 2" key="1">
    <citation type="submission" date="2020-09" db="EMBL/GenBank/DDBJ databases">
        <title>Draft Genome Sequences of Oil-Oxidizing Bacteria Halomonas titanicae, Marinobacter lutaoensis, and Virgibacillus halodenitrificans Isolated from Highly Saline Environments.</title>
        <authorList>
            <person name="Grouzdev D.S."/>
            <person name="Sokolova D.S."/>
            <person name="Semenova E.M."/>
            <person name="Borzenkov I.A."/>
            <person name="Bidzhieva S.K."/>
            <person name="Poltaraus A.B."/>
            <person name="Nazina T.N."/>
        </authorList>
    </citation>
    <scope>NUCLEOTIDE SEQUENCE [LARGE SCALE GENOMIC DNA]</scope>
    <source>
        <strain evidence="1 2">VKM B-3472D</strain>
    </source>
</reference>
<sequence>MLKRKKKAIACMVYLKAEKGFTFLNMLLALSLLLLLLPLPFELVKVGKYTSNDMELSLQQFTHFLMEDSLTAVGYKVDPTSVSLQFSDGKIAVISQYKNQIRRQVDGEGHEIYLRDIKKVQFSPLPYGYHVSVTSDKGDSYEKTIPFYNH</sequence>
<accession>A0ABR7VLJ3</accession>
<evidence type="ECO:0000313" key="2">
    <source>
        <dbReference type="Proteomes" id="UP000621631"/>
    </source>
</evidence>
<keyword evidence="2" id="KW-1185">Reference proteome</keyword>
<dbReference type="Proteomes" id="UP000621631">
    <property type="component" value="Unassembled WGS sequence"/>
</dbReference>
<comment type="caution">
    <text evidence="1">The sequence shown here is derived from an EMBL/GenBank/DDBJ whole genome shotgun (WGS) entry which is preliminary data.</text>
</comment>
<gene>
    <name evidence="1" type="ORF">IC602_09225</name>
</gene>
<dbReference type="Pfam" id="PF15980">
    <property type="entry name" value="ComGF"/>
    <property type="match status" value="1"/>
</dbReference>
<organism evidence="1 2">
    <name type="scientific">Virgibacillus halodenitrificans</name>
    <name type="common">Bacillus halodenitrificans</name>
    <dbReference type="NCBI Taxonomy" id="1482"/>
    <lineage>
        <taxon>Bacteria</taxon>
        <taxon>Bacillati</taxon>
        <taxon>Bacillota</taxon>
        <taxon>Bacilli</taxon>
        <taxon>Bacillales</taxon>
        <taxon>Bacillaceae</taxon>
        <taxon>Virgibacillus</taxon>
    </lineage>
</organism>